<dbReference type="RefSeq" id="WP_306388921.1">
    <property type="nucleotide sequence ID" value="NZ_JAVCAP010000011.1"/>
</dbReference>
<feature type="domain" description="HTH luxR-type" evidence="4">
    <location>
        <begin position="138"/>
        <end position="203"/>
    </location>
</feature>
<dbReference type="Proteomes" id="UP001225906">
    <property type="component" value="Unassembled WGS sequence"/>
</dbReference>
<accession>A0ABT9JSU8</accession>
<dbReference type="CDD" id="cd06170">
    <property type="entry name" value="LuxR_C_like"/>
    <property type="match status" value="1"/>
</dbReference>
<dbReference type="SUPFAM" id="SSF46894">
    <property type="entry name" value="C-terminal effector domain of the bipartite response regulators"/>
    <property type="match status" value="1"/>
</dbReference>
<comment type="caution">
    <text evidence="5">The sequence shown here is derived from an EMBL/GenBank/DDBJ whole genome shotgun (WGS) entry which is preliminary data.</text>
</comment>
<dbReference type="InterPro" id="IPR016032">
    <property type="entry name" value="Sig_transdc_resp-reg_C-effctor"/>
</dbReference>
<dbReference type="InterPro" id="IPR039420">
    <property type="entry name" value="WalR-like"/>
</dbReference>
<keyword evidence="3" id="KW-0804">Transcription</keyword>
<keyword evidence="6" id="KW-1185">Reference proteome</keyword>
<evidence type="ECO:0000256" key="1">
    <source>
        <dbReference type="ARBA" id="ARBA00023015"/>
    </source>
</evidence>
<dbReference type="SMART" id="SM00421">
    <property type="entry name" value="HTH_LUXR"/>
    <property type="match status" value="1"/>
</dbReference>
<dbReference type="PRINTS" id="PR00038">
    <property type="entry name" value="HTHLUXR"/>
</dbReference>
<dbReference type="PANTHER" id="PTHR43214">
    <property type="entry name" value="TWO-COMPONENT RESPONSE REGULATOR"/>
    <property type="match status" value="1"/>
</dbReference>
<organism evidence="5 6">
    <name type="scientific">Methylophilus aquaticus</name>
    <dbReference type="NCBI Taxonomy" id="1971610"/>
    <lineage>
        <taxon>Bacteria</taxon>
        <taxon>Pseudomonadati</taxon>
        <taxon>Pseudomonadota</taxon>
        <taxon>Betaproteobacteria</taxon>
        <taxon>Nitrosomonadales</taxon>
        <taxon>Methylophilaceae</taxon>
        <taxon>Methylophilus</taxon>
    </lineage>
</organism>
<dbReference type="Gene3D" id="3.40.50.2300">
    <property type="match status" value="1"/>
</dbReference>
<evidence type="ECO:0000313" key="5">
    <source>
        <dbReference type="EMBL" id="MDP8567190.1"/>
    </source>
</evidence>
<dbReference type="InterPro" id="IPR000792">
    <property type="entry name" value="Tscrpt_reg_LuxR_C"/>
</dbReference>
<name>A0ABT9JSU8_9PROT</name>
<evidence type="ECO:0000256" key="2">
    <source>
        <dbReference type="ARBA" id="ARBA00023125"/>
    </source>
</evidence>
<dbReference type="PROSITE" id="PS50043">
    <property type="entry name" value="HTH_LUXR_2"/>
    <property type="match status" value="1"/>
</dbReference>
<gene>
    <name evidence="5" type="ORF">Q9291_04965</name>
</gene>
<sequence length="226" mass="24869">MKHLFITSLQQPIESWKIAFPEMMVAGSDQSLKVSENGVVWVHVLHEQNVAWKALVQTVLSRSPHAKVIVLSNSPEEAEAMQALALGAVGYLHAYAHPKVLKEVSSVVAHGGVWLGRDLLKHLIAITTQPVHQSALQQEEILEALTKREREVALEAAKGLSNKEIARVLSISERTVKAHLTSVFETLNVKDRLHLALVLQGKASENSFFSVSSLQKKGVNKMPLNS</sequence>
<evidence type="ECO:0000259" key="4">
    <source>
        <dbReference type="PROSITE" id="PS50043"/>
    </source>
</evidence>
<protein>
    <submittedName>
        <fullName evidence="5">Response regulator transcription factor</fullName>
    </submittedName>
</protein>
<keyword evidence="2" id="KW-0238">DNA-binding</keyword>
<keyword evidence="1" id="KW-0805">Transcription regulation</keyword>
<dbReference type="Pfam" id="PF00196">
    <property type="entry name" value="GerE"/>
    <property type="match status" value="1"/>
</dbReference>
<evidence type="ECO:0000256" key="3">
    <source>
        <dbReference type="ARBA" id="ARBA00023163"/>
    </source>
</evidence>
<proteinExistence type="predicted"/>
<reference evidence="6" key="1">
    <citation type="journal article" date="2019" name="Int. J. Syst. Evol. Microbiol.">
        <title>The Global Catalogue of Microorganisms (GCM) 10K type strain sequencing project: providing services to taxonomists for standard genome sequencing and annotation.</title>
        <authorList>
            <consortium name="The Broad Institute Genomics Platform"/>
            <consortium name="The Broad Institute Genome Sequencing Center for Infectious Disease"/>
            <person name="Wu L."/>
            <person name="Ma J."/>
        </authorList>
    </citation>
    <scope>NUCLEOTIDE SEQUENCE [LARGE SCALE GENOMIC DNA]</scope>
    <source>
        <strain evidence="6">VKM B-3159</strain>
    </source>
</reference>
<evidence type="ECO:0000313" key="6">
    <source>
        <dbReference type="Proteomes" id="UP001225906"/>
    </source>
</evidence>
<dbReference type="EMBL" id="JAVCAP010000011">
    <property type="protein sequence ID" value="MDP8567190.1"/>
    <property type="molecule type" value="Genomic_DNA"/>
</dbReference>
<dbReference type="PANTHER" id="PTHR43214:SF24">
    <property type="entry name" value="TRANSCRIPTIONAL REGULATORY PROTEIN NARL-RELATED"/>
    <property type="match status" value="1"/>
</dbReference>